<proteinExistence type="predicted"/>
<protein>
    <submittedName>
        <fullName evidence="1">Uncharacterized protein</fullName>
    </submittedName>
</protein>
<reference evidence="1" key="1">
    <citation type="journal article" date="2021" name="Open Biol.">
        <title>Shared evolutionary footprints suggest mitochondrial oxidative damage underlies multiple complex I losses in fungi.</title>
        <authorList>
            <person name="Schikora-Tamarit M.A."/>
            <person name="Marcet-Houben M."/>
            <person name="Nosek J."/>
            <person name="Gabaldon T."/>
        </authorList>
    </citation>
    <scope>NUCLEOTIDE SEQUENCE</scope>
    <source>
        <strain evidence="1">CBS6341</strain>
    </source>
</reference>
<gene>
    <name evidence="1" type="ORF">WICMUC_002894</name>
</gene>
<sequence length="113" mass="12157">MLSSSAPPFVLYFSSGCEFSEASNVAIRLIDFGVQGEDLEGDTEGDHLGLDFDSIKSLLGWVADKCCVVVLVCIINSGLCIKEDELSTFFFFVPIGFIGETSANSNPSLSFID</sequence>
<name>A0A9P8PMZ2_9ASCO</name>
<accession>A0A9P8PMZ2</accession>
<organism evidence="1 2">
    <name type="scientific">Wickerhamomyces mucosus</name>
    <dbReference type="NCBI Taxonomy" id="1378264"/>
    <lineage>
        <taxon>Eukaryota</taxon>
        <taxon>Fungi</taxon>
        <taxon>Dikarya</taxon>
        <taxon>Ascomycota</taxon>
        <taxon>Saccharomycotina</taxon>
        <taxon>Saccharomycetes</taxon>
        <taxon>Phaffomycetales</taxon>
        <taxon>Wickerhamomycetaceae</taxon>
        <taxon>Wickerhamomyces</taxon>
    </lineage>
</organism>
<dbReference type="Proteomes" id="UP000769528">
    <property type="component" value="Unassembled WGS sequence"/>
</dbReference>
<dbReference type="EMBL" id="JAEUBF010000782">
    <property type="protein sequence ID" value="KAH3675062.1"/>
    <property type="molecule type" value="Genomic_DNA"/>
</dbReference>
<dbReference type="AlphaFoldDB" id="A0A9P8PMZ2"/>
<comment type="caution">
    <text evidence="1">The sequence shown here is derived from an EMBL/GenBank/DDBJ whole genome shotgun (WGS) entry which is preliminary data.</text>
</comment>
<evidence type="ECO:0000313" key="1">
    <source>
        <dbReference type="EMBL" id="KAH3675062.1"/>
    </source>
</evidence>
<evidence type="ECO:0000313" key="2">
    <source>
        <dbReference type="Proteomes" id="UP000769528"/>
    </source>
</evidence>
<reference evidence="1" key="2">
    <citation type="submission" date="2021-01" db="EMBL/GenBank/DDBJ databases">
        <authorList>
            <person name="Schikora-Tamarit M.A."/>
        </authorList>
    </citation>
    <scope>NUCLEOTIDE SEQUENCE</scope>
    <source>
        <strain evidence="1">CBS6341</strain>
    </source>
</reference>
<keyword evidence="2" id="KW-1185">Reference proteome</keyword>